<dbReference type="InParanoid" id="A0A2V0NLL0"/>
<dbReference type="Gene3D" id="3.20.20.70">
    <property type="entry name" value="Aldolase class I"/>
    <property type="match status" value="1"/>
</dbReference>
<proteinExistence type="predicted"/>
<evidence type="ECO:0000313" key="3">
    <source>
        <dbReference type="EMBL" id="GBF88301.1"/>
    </source>
</evidence>
<dbReference type="STRING" id="307507.A0A2V0NLL0"/>
<feature type="chain" id="PRO_5016133571" description="Glycoside-hydrolase family GH114 TIM-barrel domain-containing protein" evidence="1">
    <location>
        <begin position="22"/>
        <end position="333"/>
    </location>
</feature>
<keyword evidence="4" id="KW-1185">Reference proteome</keyword>
<name>A0A2V0NLL0_9CHLO</name>
<feature type="domain" description="Glycoside-hydrolase family GH114 TIM-barrel" evidence="2">
    <location>
        <begin position="47"/>
        <end position="274"/>
    </location>
</feature>
<dbReference type="InterPro" id="IPR017853">
    <property type="entry name" value="GH"/>
</dbReference>
<dbReference type="AlphaFoldDB" id="A0A2V0NLL0"/>
<accession>A0A2V0NLL0</accession>
<protein>
    <recommendedName>
        <fullName evidence="2">Glycoside-hydrolase family GH114 TIM-barrel domain-containing protein</fullName>
    </recommendedName>
</protein>
<evidence type="ECO:0000256" key="1">
    <source>
        <dbReference type="SAM" id="SignalP"/>
    </source>
</evidence>
<keyword evidence="1" id="KW-0732">Signal</keyword>
<dbReference type="Pfam" id="PF03537">
    <property type="entry name" value="Glyco_hydro_114"/>
    <property type="match status" value="1"/>
</dbReference>
<comment type="caution">
    <text evidence="3">The sequence shown here is derived from an EMBL/GenBank/DDBJ whole genome shotgun (WGS) entry which is preliminary data.</text>
</comment>
<reference evidence="3 4" key="1">
    <citation type="journal article" date="2018" name="Sci. Rep.">
        <title>Raphidocelis subcapitata (=Pseudokirchneriella subcapitata) provides an insight into genome evolution and environmental adaptations in the Sphaeropleales.</title>
        <authorList>
            <person name="Suzuki S."/>
            <person name="Yamaguchi H."/>
            <person name="Nakajima N."/>
            <person name="Kawachi M."/>
        </authorList>
    </citation>
    <scope>NUCLEOTIDE SEQUENCE [LARGE SCALE GENOMIC DNA]</scope>
    <source>
        <strain evidence="3 4">NIES-35</strain>
    </source>
</reference>
<organism evidence="3 4">
    <name type="scientific">Raphidocelis subcapitata</name>
    <dbReference type="NCBI Taxonomy" id="307507"/>
    <lineage>
        <taxon>Eukaryota</taxon>
        <taxon>Viridiplantae</taxon>
        <taxon>Chlorophyta</taxon>
        <taxon>core chlorophytes</taxon>
        <taxon>Chlorophyceae</taxon>
        <taxon>CS clade</taxon>
        <taxon>Sphaeropleales</taxon>
        <taxon>Selenastraceae</taxon>
        <taxon>Raphidocelis</taxon>
    </lineage>
</organism>
<dbReference type="Proteomes" id="UP000247498">
    <property type="component" value="Unassembled WGS sequence"/>
</dbReference>
<dbReference type="PANTHER" id="PTHR35273:SF2">
    <property type="entry name" value="ALPHA-GALACTOSIDASE"/>
    <property type="match status" value="1"/>
</dbReference>
<sequence length="333" mass="33797">MARIALTLFVGLIAGVGVAGAEPAPAANATAAAAAGWWKPSINQNLTFQYQLITKLDPARHFIPGVQVYFVDGFDSTPEAVAALKAKGNATHPVYPVCYISAGTHEDWRPDAATFPPATLGTALPDWPGERWLNVSDPAVRTAISKRIAMCADKGFVGVDPDNVDGNLNANGLGLTGGDVLSFVDWLAREAHKAGLAVGLKNNLPMVPALLPNVEFFVNEQCHAYNECKTYDLAVAAGKPVFNIEYDPSAFKAACANGTASGIDTIFKKANLDDCRQACGEAGLTCPSGASPSAAGGAAGGGGGSAGGAGAARASGAAAVAAALVAAAAMAAW</sequence>
<dbReference type="InterPro" id="IPR013785">
    <property type="entry name" value="Aldolase_TIM"/>
</dbReference>
<evidence type="ECO:0000313" key="4">
    <source>
        <dbReference type="Proteomes" id="UP000247498"/>
    </source>
</evidence>
<gene>
    <name evidence="3" type="ORF">Rsub_01013</name>
</gene>
<dbReference type="EMBL" id="BDRX01000004">
    <property type="protein sequence ID" value="GBF88301.1"/>
    <property type="molecule type" value="Genomic_DNA"/>
</dbReference>
<dbReference type="InterPro" id="IPR004352">
    <property type="entry name" value="GH114_TIM-barrel"/>
</dbReference>
<feature type="signal peptide" evidence="1">
    <location>
        <begin position="1"/>
        <end position="21"/>
    </location>
</feature>
<dbReference type="SUPFAM" id="SSF51445">
    <property type="entry name" value="(Trans)glycosidases"/>
    <property type="match status" value="1"/>
</dbReference>
<dbReference type="PANTHER" id="PTHR35273">
    <property type="entry name" value="ALPHA-1,4 POLYGALACTOSAMINIDASE, PUTATIVE (AFU_ORTHOLOGUE AFUA_3G07890)-RELATED"/>
    <property type="match status" value="1"/>
</dbReference>
<dbReference type="OrthoDB" id="2108802at2759"/>
<evidence type="ECO:0000259" key="2">
    <source>
        <dbReference type="Pfam" id="PF03537"/>
    </source>
</evidence>